<dbReference type="RefSeq" id="WP_116725084.1">
    <property type="nucleotide sequence ID" value="NZ_QCZI01000010.1"/>
</dbReference>
<sequence>MKYLIWIVLLFPILVKAQLDFNKAEKYFQQGQFSQAKVLFENIVKDNPNHLKGLEYLGDIQGSLQNWDKSISYYKRLKKLKPSEANYYYKYGGALGMKAKESNTFKALGMIGEVKSSFEKAIQLNPKHIEARWALIELYLQLPGIIGGSEAKATQYANELAKLSPVDGYLSKGHIAEYFERYGEAAKQYKLAIEVGKSKVCYQKLADLYKNKMKQPEKAKLILEDFEKIGVIQ</sequence>
<dbReference type="EMBL" id="QCZI01000010">
    <property type="protein sequence ID" value="PWA04946.1"/>
    <property type="molecule type" value="Genomic_DNA"/>
</dbReference>
<dbReference type="InterPro" id="IPR019734">
    <property type="entry name" value="TPR_rpt"/>
</dbReference>
<gene>
    <name evidence="2" type="ORF">DB895_09265</name>
</gene>
<proteinExistence type="predicted"/>
<keyword evidence="3" id="KW-1185">Reference proteome</keyword>
<keyword evidence="1" id="KW-0802">TPR repeat</keyword>
<evidence type="ECO:0000256" key="1">
    <source>
        <dbReference type="PROSITE-ProRule" id="PRU00339"/>
    </source>
</evidence>
<dbReference type="PANTHER" id="PTHR12558">
    <property type="entry name" value="CELL DIVISION CYCLE 16,23,27"/>
    <property type="match status" value="1"/>
</dbReference>
<evidence type="ECO:0000313" key="3">
    <source>
        <dbReference type="Proteomes" id="UP000245449"/>
    </source>
</evidence>
<protein>
    <recommendedName>
        <fullName evidence="4">Tetratricopeptide repeat protein</fullName>
    </recommendedName>
</protein>
<dbReference type="PANTHER" id="PTHR12558:SF13">
    <property type="entry name" value="CELL DIVISION CYCLE PROTEIN 27 HOMOLOG"/>
    <property type="match status" value="1"/>
</dbReference>
<dbReference type="Gene3D" id="1.25.40.10">
    <property type="entry name" value="Tetratricopeptide repeat domain"/>
    <property type="match status" value="2"/>
</dbReference>
<dbReference type="Pfam" id="PF13181">
    <property type="entry name" value="TPR_8"/>
    <property type="match status" value="1"/>
</dbReference>
<name>A0A2U1JIG9_9FLAO</name>
<reference evidence="2 3" key="1">
    <citation type="submission" date="2018-04" db="EMBL/GenBank/DDBJ databases">
        <title>Flavobacterium sp. nov., isolated from glacier ice.</title>
        <authorList>
            <person name="Liu Q."/>
            <person name="Xin Y.-H."/>
        </authorList>
    </citation>
    <scope>NUCLEOTIDE SEQUENCE [LARGE SCALE GENOMIC DNA]</scope>
    <source>
        <strain evidence="2 3">RB1R5</strain>
    </source>
</reference>
<dbReference type="OrthoDB" id="1416278at2"/>
<dbReference type="InterPro" id="IPR011990">
    <property type="entry name" value="TPR-like_helical_dom_sf"/>
</dbReference>
<comment type="caution">
    <text evidence="2">The sequence shown here is derived from an EMBL/GenBank/DDBJ whole genome shotgun (WGS) entry which is preliminary data.</text>
</comment>
<dbReference type="SUPFAM" id="SSF48452">
    <property type="entry name" value="TPR-like"/>
    <property type="match status" value="1"/>
</dbReference>
<evidence type="ECO:0000313" key="2">
    <source>
        <dbReference type="EMBL" id="PWA04946.1"/>
    </source>
</evidence>
<organism evidence="2 3">
    <name type="scientific">Flavobacterium psychrotolerans</name>
    <dbReference type="NCBI Taxonomy" id="2169410"/>
    <lineage>
        <taxon>Bacteria</taxon>
        <taxon>Pseudomonadati</taxon>
        <taxon>Bacteroidota</taxon>
        <taxon>Flavobacteriia</taxon>
        <taxon>Flavobacteriales</taxon>
        <taxon>Flavobacteriaceae</taxon>
        <taxon>Flavobacterium</taxon>
    </lineage>
</organism>
<dbReference type="AlphaFoldDB" id="A0A2U1JIG9"/>
<feature type="repeat" description="TPR" evidence="1">
    <location>
        <begin position="17"/>
        <end position="50"/>
    </location>
</feature>
<evidence type="ECO:0008006" key="4">
    <source>
        <dbReference type="Google" id="ProtNLM"/>
    </source>
</evidence>
<dbReference type="Proteomes" id="UP000245449">
    <property type="component" value="Unassembled WGS sequence"/>
</dbReference>
<dbReference type="PROSITE" id="PS50005">
    <property type="entry name" value="TPR"/>
    <property type="match status" value="1"/>
</dbReference>
<dbReference type="SMART" id="SM00028">
    <property type="entry name" value="TPR"/>
    <property type="match status" value="4"/>
</dbReference>
<accession>A0A2U1JIG9</accession>
<dbReference type="Pfam" id="PF13432">
    <property type="entry name" value="TPR_16"/>
    <property type="match status" value="1"/>
</dbReference>